<gene>
    <name evidence="1" type="ORF">LAMI_0F05116G</name>
</gene>
<keyword evidence="2" id="KW-1185">Reference proteome</keyword>
<organism evidence="1 2">
    <name type="scientific">Lachancea mirantina</name>
    <dbReference type="NCBI Taxonomy" id="1230905"/>
    <lineage>
        <taxon>Eukaryota</taxon>
        <taxon>Fungi</taxon>
        <taxon>Dikarya</taxon>
        <taxon>Ascomycota</taxon>
        <taxon>Saccharomycotina</taxon>
        <taxon>Saccharomycetes</taxon>
        <taxon>Saccharomycetales</taxon>
        <taxon>Saccharomycetaceae</taxon>
        <taxon>Lachancea</taxon>
    </lineage>
</organism>
<dbReference type="Proteomes" id="UP000191024">
    <property type="component" value="Chromosome F"/>
</dbReference>
<accession>A0A1G4JY13</accession>
<name>A0A1G4JY13_9SACH</name>
<evidence type="ECO:0000313" key="2">
    <source>
        <dbReference type="Proteomes" id="UP000191024"/>
    </source>
</evidence>
<dbReference type="OrthoDB" id="3991133at2759"/>
<sequence length="209" mass="24739">MTSRQITITTKKAIITSEYTLVTQHGKYFPPQNLLNEYPQKDVTRILYRRFVRLKPFVSRRQMVRDTYVGYIRYKFRNEDYEKRRIASGLKFAEKSENLSQLSQRALATLEFVLKAISHVKKSDLDTSHGVEISMCRKILKNLLTIEHDKRLLIQHNPKFFYPVLRQEFSYFGNHALVKKPLHVVARLRDLREYDACLLKLNETLGTML</sequence>
<reference evidence="2" key="1">
    <citation type="submission" date="2016-03" db="EMBL/GenBank/DDBJ databases">
        <authorList>
            <person name="Devillers H."/>
        </authorList>
    </citation>
    <scope>NUCLEOTIDE SEQUENCE [LARGE SCALE GENOMIC DNA]</scope>
</reference>
<evidence type="ECO:0000313" key="1">
    <source>
        <dbReference type="EMBL" id="SCU96075.1"/>
    </source>
</evidence>
<protein>
    <submittedName>
        <fullName evidence="1">LAMI_0F05116g1_1</fullName>
    </submittedName>
</protein>
<dbReference type="AlphaFoldDB" id="A0A1G4JY13"/>
<dbReference type="EMBL" id="LT598467">
    <property type="protein sequence ID" value="SCU96075.1"/>
    <property type="molecule type" value="Genomic_DNA"/>
</dbReference>
<proteinExistence type="predicted"/>